<dbReference type="Proteomes" id="UP000479226">
    <property type="component" value="Unassembled WGS sequence"/>
</dbReference>
<evidence type="ECO:0000313" key="2">
    <source>
        <dbReference type="EMBL" id="NGN85634.1"/>
    </source>
</evidence>
<keyword evidence="3" id="KW-1185">Reference proteome</keyword>
<evidence type="ECO:0000256" key="1">
    <source>
        <dbReference type="SAM" id="SignalP"/>
    </source>
</evidence>
<accession>A0ABX0DFE5</accession>
<name>A0ABX0DFE5_9MICC</name>
<keyword evidence="1" id="KW-0732">Signal</keyword>
<organism evidence="2 3">
    <name type="scientific">Arthrobacter silviterrae</name>
    <dbReference type="NCBI Taxonomy" id="2026658"/>
    <lineage>
        <taxon>Bacteria</taxon>
        <taxon>Bacillati</taxon>
        <taxon>Actinomycetota</taxon>
        <taxon>Actinomycetes</taxon>
        <taxon>Micrococcales</taxon>
        <taxon>Micrococcaceae</taxon>
        <taxon>Arthrobacter</taxon>
    </lineage>
</organism>
<sequence length="163" mass="17508">MNLKPLKRCATTVLIMATFICGGVLAAPSASAAVGCRNSTCYNKNPEIYGCGADAYTIGYAYASIPGARYEARYSLACNAMWIRSLNTRFDEYPQSVGMMTYGPKVGQNQFRLIEWSLDDVFYAAGYTMMIPWGSSGLGSIWVANSGGAPASTSGYLNNVRVG</sequence>
<comment type="caution">
    <text evidence="2">The sequence shown here is derived from an EMBL/GenBank/DDBJ whole genome shotgun (WGS) entry which is preliminary data.</text>
</comment>
<dbReference type="EMBL" id="JAAKZI010000093">
    <property type="protein sequence ID" value="NGN85634.1"/>
    <property type="molecule type" value="Genomic_DNA"/>
</dbReference>
<dbReference type="RefSeq" id="WP_165183837.1">
    <property type="nucleotide sequence ID" value="NZ_JAAKZI010000093.1"/>
</dbReference>
<evidence type="ECO:0008006" key="4">
    <source>
        <dbReference type="Google" id="ProtNLM"/>
    </source>
</evidence>
<gene>
    <name evidence="2" type="ORF">G6N77_19540</name>
</gene>
<feature type="chain" id="PRO_5045499849" description="DUF2690 domain-containing protein" evidence="1">
    <location>
        <begin position="27"/>
        <end position="163"/>
    </location>
</feature>
<proteinExistence type="predicted"/>
<protein>
    <recommendedName>
        <fullName evidence="4">DUF2690 domain-containing protein</fullName>
    </recommendedName>
</protein>
<feature type="signal peptide" evidence="1">
    <location>
        <begin position="1"/>
        <end position="26"/>
    </location>
</feature>
<evidence type="ECO:0000313" key="3">
    <source>
        <dbReference type="Proteomes" id="UP000479226"/>
    </source>
</evidence>
<reference evidence="2 3" key="1">
    <citation type="submission" date="2020-02" db="EMBL/GenBank/DDBJ databases">
        <title>Genome sequence of the type strain DSM 27180 of Arthrobacter silviterrae.</title>
        <authorList>
            <person name="Gao J."/>
            <person name="Sun J."/>
        </authorList>
    </citation>
    <scope>NUCLEOTIDE SEQUENCE [LARGE SCALE GENOMIC DNA]</scope>
    <source>
        <strain evidence="2 3">DSM 27180</strain>
    </source>
</reference>